<comment type="caution">
    <text evidence="4">The sequence shown here is derived from an EMBL/GenBank/DDBJ whole genome shotgun (WGS) entry which is preliminary data.</text>
</comment>
<feature type="compositionally biased region" description="Low complexity" evidence="1">
    <location>
        <begin position="146"/>
        <end position="161"/>
    </location>
</feature>
<evidence type="ECO:0000313" key="5">
    <source>
        <dbReference type="Proteomes" id="UP000719412"/>
    </source>
</evidence>
<evidence type="ECO:0000256" key="2">
    <source>
        <dbReference type="SAM" id="Phobius"/>
    </source>
</evidence>
<keyword evidence="3" id="KW-0732">Signal</keyword>
<keyword evidence="2" id="KW-0812">Transmembrane</keyword>
<name>A0A8J6L8B9_TENMO</name>
<feature type="signal peptide" evidence="3">
    <location>
        <begin position="1"/>
        <end position="19"/>
    </location>
</feature>
<evidence type="ECO:0000256" key="3">
    <source>
        <dbReference type="SAM" id="SignalP"/>
    </source>
</evidence>
<dbReference type="Proteomes" id="UP000719412">
    <property type="component" value="Unassembled WGS sequence"/>
</dbReference>
<feature type="compositionally biased region" description="Acidic residues" evidence="1">
    <location>
        <begin position="109"/>
        <end position="118"/>
    </location>
</feature>
<keyword evidence="2" id="KW-1133">Transmembrane helix</keyword>
<sequence length="492" mass="53861">MQVMWFSFAVCSAAVVTLAVSLPTTVGTDHSETTNPDAPREFPKFNQNYTFVDNSSIRENLANHAENDTEVDDLLGLSQKENSGRSQDANVKPDPSEEEEDIGKKNDVEWIENGEDTEDSKFTTQISEQFTTPISSTSTDAEKETVTSSSSSTTEESTSDATTVAARLSYKAGVPLIDGGVAAILAGVFLVISICAYVVLLTWRRALEIKYGSREMLVDSDDMYDPDDMKHFSHLQNAAFSEMSSMSIMSTTLGLSVSILVFTRPDGWGRPWGQNARYEINRTSKAKPSQIPSPRCTLCFPSAPPMPTAGRLFSQSKSNRDPAQWRRLAATAQYYSVIVVPSQNQCSVKMSEELLVVLNRSENAGFGFSLLGKPGLPPIIYNILDDSPAAESGEVSVAVAVGGSPSTPHRPVEGRGRLRPPPTVVALVFRKKAERNAVMAFFERSTFVARHTAMHREILRAGIDVVTSRIVKFPRMDQMVRRGHVAAAEDST</sequence>
<gene>
    <name evidence="4" type="ORF">GEV33_011225</name>
</gene>
<organism evidence="4 5">
    <name type="scientific">Tenebrio molitor</name>
    <name type="common">Yellow mealworm beetle</name>
    <dbReference type="NCBI Taxonomy" id="7067"/>
    <lineage>
        <taxon>Eukaryota</taxon>
        <taxon>Metazoa</taxon>
        <taxon>Ecdysozoa</taxon>
        <taxon>Arthropoda</taxon>
        <taxon>Hexapoda</taxon>
        <taxon>Insecta</taxon>
        <taxon>Pterygota</taxon>
        <taxon>Neoptera</taxon>
        <taxon>Endopterygota</taxon>
        <taxon>Coleoptera</taxon>
        <taxon>Polyphaga</taxon>
        <taxon>Cucujiformia</taxon>
        <taxon>Tenebrionidae</taxon>
        <taxon>Tenebrio</taxon>
    </lineage>
</organism>
<evidence type="ECO:0000313" key="4">
    <source>
        <dbReference type="EMBL" id="KAH0811565.1"/>
    </source>
</evidence>
<proteinExistence type="predicted"/>
<evidence type="ECO:0000256" key="1">
    <source>
        <dbReference type="SAM" id="MobiDB-lite"/>
    </source>
</evidence>
<dbReference type="SUPFAM" id="SSF50156">
    <property type="entry name" value="PDZ domain-like"/>
    <property type="match status" value="1"/>
</dbReference>
<feature type="compositionally biased region" description="Polar residues" evidence="1">
    <location>
        <begin position="79"/>
        <end position="89"/>
    </location>
</feature>
<reference evidence="4" key="2">
    <citation type="submission" date="2021-08" db="EMBL/GenBank/DDBJ databases">
        <authorList>
            <person name="Eriksson T."/>
        </authorList>
    </citation>
    <scope>NUCLEOTIDE SEQUENCE</scope>
    <source>
        <strain evidence="4">Stoneville</strain>
        <tissue evidence="4">Whole head</tissue>
    </source>
</reference>
<dbReference type="AlphaFoldDB" id="A0A8J6L8B9"/>
<dbReference type="EMBL" id="JABDTM020026708">
    <property type="protein sequence ID" value="KAH0811565.1"/>
    <property type="molecule type" value="Genomic_DNA"/>
</dbReference>
<accession>A0A8J6L8B9</accession>
<reference evidence="4" key="1">
    <citation type="journal article" date="2020" name="J Insects Food Feed">
        <title>The yellow mealworm (Tenebrio molitor) genome: a resource for the emerging insects as food and feed industry.</title>
        <authorList>
            <person name="Eriksson T."/>
            <person name="Andere A."/>
            <person name="Kelstrup H."/>
            <person name="Emery V."/>
            <person name="Picard C."/>
        </authorList>
    </citation>
    <scope>NUCLEOTIDE SEQUENCE</scope>
    <source>
        <strain evidence="4">Stoneville</strain>
        <tissue evidence="4">Whole head</tissue>
    </source>
</reference>
<keyword evidence="5" id="KW-1185">Reference proteome</keyword>
<feature type="compositionally biased region" description="Polar residues" evidence="1">
    <location>
        <begin position="122"/>
        <end position="139"/>
    </location>
</feature>
<feature type="region of interest" description="Disordered" evidence="1">
    <location>
        <begin position="78"/>
        <end position="161"/>
    </location>
</feature>
<feature type="transmembrane region" description="Helical" evidence="2">
    <location>
        <begin position="181"/>
        <end position="203"/>
    </location>
</feature>
<keyword evidence="2" id="KW-0472">Membrane</keyword>
<feature type="chain" id="PRO_5035251058" evidence="3">
    <location>
        <begin position="20"/>
        <end position="492"/>
    </location>
</feature>
<protein>
    <submittedName>
        <fullName evidence="4">Uncharacterized protein</fullName>
    </submittedName>
</protein>
<dbReference type="InterPro" id="IPR036034">
    <property type="entry name" value="PDZ_sf"/>
</dbReference>